<keyword evidence="1" id="KW-0548">Nucleotidyltransferase</keyword>
<protein>
    <recommendedName>
        <fullName evidence="1">RNA-dependent RNA polymerase</fullName>
        <ecNumber evidence="1">2.7.7.48</ecNumber>
    </recommendedName>
</protein>
<dbReference type="Pfam" id="PF25358">
    <property type="entry name" value="PH_fung_RdRP"/>
    <property type="match status" value="1"/>
</dbReference>
<dbReference type="EMBL" id="FJOG01000056">
    <property type="protein sequence ID" value="CZR68497.1"/>
    <property type="molecule type" value="Genomic_DNA"/>
</dbReference>
<evidence type="ECO:0000313" key="5">
    <source>
        <dbReference type="Proteomes" id="UP000184330"/>
    </source>
</evidence>
<accession>A0A1L7XU40</accession>
<evidence type="ECO:0000259" key="3">
    <source>
        <dbReference type="Pfam" id="PF25358"/>
    </source>
</evidence>
<dbReference type="EC" id="2.7.7.48" evidence="1"/>
<dbReference type="STRING" id="576137.A0A1L7XU40"/>
<keyword evidence="1 4" id="KW-0696">RNA-directed RNA polymerase</keyword>
<keyword evidence="1" id="KW-0694">RNA-binding</keyword>
<keyword evidence="5" id="KW-1185">Reference proteome</keyword>
<organism evidence="4 5">
    <name type="scientific">Phialocephala subalpina</name>
    <dbReference type="NCBI Taxonomy" id="576137"/>
    <lineage>
        <taxon>Eukaryota</taxon>
        <taxon>Fungi</taxon>
        <taxon>Dikarya</taxon>
        <taxon>Ascomycota</taxon>
        <taxon>Pezizomycotina</taxon>
        <taxon>Leotiomycetes</taxon>
        <taxon>Helotiales</taxon>
        <taxon>Mollisiaceae</taxon>
        <taxon>Phialocephala</taxon>
        <taxon>Phialocephala fortinii species complex</taxon>
    </lineage>
</organism>
<dbReference type="InterPro" id="IPR057503">
    <property type="entry name" value="PH_RdRP"/>
</dbReference>
<feature type="domain" description="RdRP-like PH" evidence="3">
    <location>
        <begin position="127"/>
        <end position="293"/>
    </location>
</feature>
<comment type="similarity">
    <text evidence="1">Belongs to the RdRP family.</text>
</comment>
<dbReference type="GO" id="GO:0030422">
    <property type="term" value="P:siRNA processing"/>
    <property type="evidence" value="ECO:0007669"/>
    <property type="project" value="TreeGrafter"/>
</dbReference>
<dbReference type="InterPro" id="IPR057596">
    <property type="entry name" value="RDRP_core"/>
</dbReference>
<dbReference type="Proteomes" id="UP000184330">
    <property type="component" value="Unassembled WGS sequence"/>
</dbReference>
<dbReference type="GO" id="GO:0003968">
    <property type="term" value="F:RNA-directed RNA polymerase activity"/>
    <property type="evidence" value="ECO:0007669"/>
    <property type="project" value="UniProtKB-KW"/>
</dbReference>
<dbReference type="GO" id="GO:0003723">
    <property type="term" value="F:RNA binding"/>
    <property type="evidence" value="ECO:0007669"/>
    <property type="project" value="UniProtKB-KW"/>
</dbReference>
<evidence type="ECO:0000313" key="4">
    <source>
        <dbReference type="EMBL" id="CZR68497.1"/>
    </source>
</evidence>
<reference evidence="4 5" key="1">
    <citation type="submission" date="2016-03" db="EMBL/GenBank/DDBJ databases">
        <authorList>
            <person name="Ploux O."/>
        </authorList>
    </citation>
    <scope>NUCLEOTIDE SEQUENCE [LARGE SCALE GENOMIC DNA]</scope>
    <source>
        <strain evidence="4 5">UAMH 11012</strain>
    </source>
</reference>
<comment type="catalytic activity">
    <reaction evidence="1">
        <text>RNA(n) + a ribonucleoside 5'-triphosphate = RNA(n+1) + diphosphate</text>
        <dbReference type="Rhea" id="RHEA:21248"/>
        <dbReference type="Rhea" id="RHEA-COMP:14527"/>
        <dbReference type="Rhea" id="RHEA-COMP:17342"/>
        <dbReference type="ChEBI" id="CHEBI:33019"/>
        <dbReference type="ChEBI" id="CHEBI:61557"/>
        <dbReference type="ChEBI" id="CHEBI:140395"/>
        <dbReference type="EC" id="2.7.7.48"/>
    </reaction>
</comment>
<feature type="domain" description="RDRP core" evidence="2">
    <location>
        <begin position="426"/>
        <end position="1020"/>
    </location>
</feature>
<evidence type="ECO:0000256" key="1">
    <source>
        <dbReference type="RuleBase" id="RU363098"/>
    </source>
</evidence>
<dbReference type="InterPro" id="IPR007855">
    <property type="entry name" value="RDRP"/>
</dbReference>
<sequence length="1198" mass="135991">MEVFIRDVPEQVTQNGLSNLLKPYMAKLSIKTYHCQKPQQKRFAFLVFLDIKDGKRFLEAYGQDKPPRHGPIFPSKIQILSTPIFCTVSNKPPNPHILRSLEKEEKDQKARTKTIPETSKSALKADYEFSSVSCGVWGYKGADLVFVPYCILDDDGSAKFGSRGLTVKFNTGKRIEFQFLNTYGITMENAPRPSFTLTLYSAPQFFQEESLDSMDVLISRTARLNVDGRKSQLRQRIQSLTPHHGVVAGSCLVYRILLAPDAPHKVAAHMHALQKAPGLPPTIHQQTDTYDPRKSFITQINELESKLASLQMFSFGPFPWKLKFQVRLLVSNGFLTPAQTTFMLPEIIDVLRRSGPTTCIATVQRFRTQIPFAGAETDAKDLELKALVQFLEKAELDTKSNEQTLLREGIPQHSLEHMAMIHRITITPAGTYLYGPDAEPMNRVLRKYPRHHEYFIRVLFAEEDGEQVRYNPRVSNDLIFNDRFKSILRNGISIAGRKYQFLGFSHSSLRAQSCWFMAPFFHEGSLLLDRVLIQQLGDFTKIRCPAKCAARIGQAFSETPTAITFPSSAVKKAKDIKRNGRVFSEGVGTMSMSAMRKIWNAVPSMRDTKPTCFQIRYQGAKGMISLDSRLEGECILLRPSMIKFEGSTSLDIELCGSSVRPLPMYLNRQVIKIMEDMGVPDSWFLTLQAQEVERLRNITATAVNAAKFLKSQAIGESGHLSWFIEKLSTMGLKFQSDRFLRDVLELSVIMQVRVMKYRARIPVPLGMTLYGIMDETGILEEGQIFCIFKSEKKKQILIGKHLVITRSPALHPGDVQVVEAIKVPEDSPLLKLCNCICFSQKGDRDLPSKLSGGDLDGDLYNIIWDTGCRPTHYYLPAEYPRQVPEDIGREVEKDDMTDFFIKFMETDQLGRIATSHQVLADQKQLGTSDPACKMLAELHSAAVDFSKTGIPVNMKLMPKFNPVRPDFMAPGPNIKIEKKEGLLLEQSQTHTQDVSNDDEDFTPYRYYESDKILGKLYRAIDEHQIFSDLHKYRMISSGSQPLLDRVWDHVARKCRLIQWHHHLTEAQEIRETYEDCIHNIMRNYSEHPLRPISELEAFIGNILGAQGSQTRRQRDLSITMKEALNRDVSYIVGCIRGPNEDDDERSDEALARSIACFSVSLGEVPRVMMGVRKKEALVSFRYIAAAVCLRGMDRVFPP</sequence>
<dbReference type="AlphaFoldDB" id="A0A1L7XU40"/>
<dbReference type="PANTHER" id="PTHR23079">
    <property type="entry name" value="RNA-DEPENDENT RNA POLYMERASE"/>
    <property type="match status" value="1"/>
</dbReference>
<keyword evidence="1" id="KW-0808">Transferase</keyword>
<evidence type="ECO:0000259" key="2">
    <source>
        <dbReference type="Pfam" id="PF05183"/>
    </source>
</evidence>
<dbReference type="OrthoDB" id="6513042at2759"/>
<dbReference type="PANTHER" id="PTHR23079:SF17">
    <property type="entry name" value="RNA-DEPENDENT RNA POLYMERASE"/>
    <property type="match status" value="1"/>
</dbReference>
<name>A0A1L7XU40_9HELO</name>
<dbReference type="Pfam" id="PF05183">
    <property type="entry name" value="RdRP"/>
    <property type="match status" value="1"/>
</dbReference>
<dbReference type="GO" id="GO:0031380">
    <property type="term" value="C:nuclear RNA-directed RNA polymerase complex"/>
    <property type="evidence" value="ECO:0007669"/>
    <property type="project" value="TreeGrafter"/>
</dbReference>
<proteinExistence type="inferred from homology"/>
<gene>
    <name evidence="4" type="ORF">PAC_18396</name>
</gene>
<dbReference type="CDD" id="cd00590">
    <property type="entry name" value="RRM_SF"/>
    <property type="match status" value="1"/>
</dbReference>